<sequence length="120" mass="13898">MGADGTVLTKKKRKSKPNFQGVVWTHRIPGQDKVLSRKLRATRKELNVVFRKRDADQQGIPTEYRQRLDSMDRELTLKLAAIQRAKSHLAAQENYVREHRKAVKSIREQGKRKVAPVNIK</sequence>
<reference evidence="1" key="1">
    <citation type="journal article" date="2020" name="Nature">
        <title>Giant virus diversity and host interactions through global metagenomics.</title>
        <authorList>
            <person name="Schulz F."/>
            <person name="Roux S."/>
            <person name="Paez-Espino D."/>
            <person name="Jungbluth S."/>
            <person name="Walsh D.A."/>
            <person name="Denef V.J."/>
            <person name="McMahon K.D."/>
            <person name="Konstantinidis K.T."/>
            <person name="Eloe-Fadrosh E.A."/>
            <person name="Kyrpides N.C."/>
            <person name="Woyke T."/>
        </authorList>
    </citation>
    <scope>NUCLEOTIDE SEQUENCE</scope>
    <source>
        <strain evidence="1">GVMAG-S-1103017-68</strain>
    </source>
</reference>
<protein>
    <submittedName>
        <fullName evidence="1">Uncharacterized protein</fullName>
    </submittedName>
</protein>
<accession>A0A6C0KG35</accession>
<evidence type="ECO:0000313" key="1">
    <source>
        <dbReference type="EMBL" id="QHU15224.1"/>
    </source>
</evidence>
<name>A0A6C0KG35_9ZZZZ</name>
<proteinExistence type="predicted"/>
<organism evidence="1">
    <name type="scientific">viral metagenome</name>
    <dbReference type="NCBI Taxonomy" id="1070528"/>
    <lineage>
        <taxon>unclassified sequences</taxon>
        <taxon>metagenomes</taxon>
        <taxon>organismal metagenomes</taxon>
    </lineage>
</organism>
<dbReference type="EMBL" id="MN740854">
    <property type="protein sequence ID" value="QHU15224.1"/>
    <property type="molecule type" value="Genomic_DNA"/>
</dbReference>
<dbReference type="AlphaFoldDB" id="A0A6C0KG35"/>